<keyword evidence="2" id="KW-1185">Reference proteome</keyword>
<evidence type="ECO:0000313" key="1">
    <source>
        <dbReference type="EMBL" id="KAE9387183.1"/>
    </source>
</evidence>
<dbReference type="AlphaFoldDB" id="A0A6A4GPC9"/>
<dbReference type="OrthoDB" id="412006at2759"/>
<name>A0A6A4GPC9_9AGAR</name>
<dbReference type="Proteomes" id="UP000799118">
    <property type="component" value="Unassembled WGS sequence"/>
</dbReference>
<gene>
    <name evidence="1" type="ORF">BT96DRAFT_838012</name>
</gene>
<reference evidence="1" key="1">
    <citation type="journal article" date="2019" name="Environ. Microbiol.">
        <title>Fungal ecological strategies reflected in gene transcription - a case study of two litter decomposers.</title>
        <authorList>
            <person name="Barbi F."/>
            <person name="Kohler A."/>
            <person name="Barry K."/>
            <person name="Baskaran P."/>
            <person name="Daum C."/>
            <person name="Fauchery L."/>
            <person name="Ihrmark K."/>
            <person name="Kuo A."/>
            <person name="LaButti K."/>
            <person name="Lipzen A."/>
            <person name="Morin E."/>
            <person name="Grigoriev I.V."/>
            <person name="Henrissat B."/>
            <person name="Lindahl B."/>
            <person name="Martin F."/>
        </authorList>
    </citation>
    <scope>NUCLEOTIDE SEQUENCE</scope>
    <source>
        <strain evidence="1">JB14</strain>
    </source>
</reference>
<accession>A0A6A4GPC9</accession>
<proteinExistence type="predicted"/>
<sequence length="188" mass="21007">MVEAEPTDEGRSRIPDLIVRGPGRVEQVINTNKGKLEVFQKAFFPPPPPVSKVPADVVYPPAAWTFTPATNLQFMSTIQRTKNGKATQLGTMPNNLLKATSHLLVPHLGPIYHAMLSQKVYPDNWALTERIILRKPGKADYHVPGSWRNIVTSSRHGQVTNSTMSEKFTKMVEILLLLPEMQFRAQPG</sequence>
<organism evidence="1 2">
    <name type="scientific">Gymnopus androsaceus JB14</name>
    <dbReference type="NCBI Taxonomy" id="1447944"/>
    <lineage>
        <taxon>Eukaryota</taxon>
        <taxon>Fungi</taxon>
        <taxon>Dikarya</taxon>
        <taxon>Basidiomycota</taxon>
        <taxon>Agaricomycotina</taxon>
        <taxon>Agaricomycetes</taxon>
        <taxon>Agaricomycetidae</taxon>
        <taxon>Agaricales</taxon>
        <taxon>Marasmiineae</taxon>
        <taxon>Omphalotaceae</taxon>
        <taxon>Gymnopus</taxon>
    </lineage>
</organism>
<protein>
    <submittedName>
        <fullName evidence="1">Uncharacterized protein</fullName>
    </submittedName>
</protein>
<dbReference type="EMBL" id="ML769817">
    <property type="protein sequence ID" value="KAE9387183.1"/>
    <property type="molecule type" value="Genomic_DNA"/>
</dbReference>
<evidence type="ECO:0000313" key="2">
    <source>
        <dbReference type="Proteomes" id="UP000799118"/>
    </source>
</evidence>